<protein>
    <recommendedName>
        <fullName evidence="4">DDE-1 domain-containing protein</fullName>
    </recommendedName>
</protein>
<dbReference type="Proteomes" id="UP000076532">
    <property type="component" value="Unassembled WGS sequence"/>
</dbReference>
<dbReference type="OrthoDB" id="3341102at2759"/>
<evidence type="ECO:0008006" key="4">
    <source>
        <dbReference type="Google" id="ProtNLM"/>
    </source>
</evidence>
<feature type="non-terminal residue" evidence="2">
    <location>
        <position position="110"/>
    </location>
</feature>
<organism evidence="2 3">
    <name type="scientific">Athelia psychrophila</name>
    <dbReference type="NCBI Taxonomy" id="1759441"/>
    <lineage>
        <taxon>Eukaryota</taxon>
        <taxon>Fungi</taxon>
        <taxon>Dikarya</taxon>
        <taxon>Basidiomycota</taxon>
        <taxon>Agaricomycotina</taxon>
        <taxon>Agaricomycetes</taxon>
        <taxon>Agaricomycetidae</taxon>
        <taxon>Atheliales</taxon>
        <taxon>Atheliaceae</taxon>
        <taxon>Athelia</taxon>
    </lineage>
</organism>
<evidence type="ECO:0000313" key="3">
    <source>
        <dbReference type="Proteomes" id="UP000076532"/>
    </source>
</evidence>
<dbReference type="AlphaFoldDB" id="A0A167VXE8"/>
<evidence type="ECO:0000313" key="2">
    <source>
        <dbReference type="EMBL" id="KZP05473.1"/>
    </source>
</evidence>
<evidence type="ECO:0000313" key="1">
    <source>
        <dbReference type="EMBL" id="KZP05470.1"/>
    </source>
</evidence>
<name>A0A167VXE8_9AGAM</name>
<feature type="non-terminal residue" evidence="2">
    <location>
        <position position="1"/>
    </location>
</feature>
<accession>A0A167VXE8</accession>
<dbReference type="STRING" id="436010.A0A167VXE8"/>
<gene>
    <name evidence="1" type="ORF">FIBSPDRAFT_702242</name>
    <name evidence="2" type="ORF">FIBSPDRAFT_702711</name>
</gene>
<dbReference type="EMBL" id="KV417836">
    <property type="protein sequence ID" value="KZP05473.1"/>
    <property type="molecule type" value="Genomic_DNA"/>
</dbReference>
<proteinExistence type="predicted"/>
<reference evidence="2 3" key="1">
    <citation type="journal article" date="2016" name="Mol. Biol. Evol.">
        <title>Comparative Genomics of Early-Diverging Mushroom-Forming Fungi Provides Insights into the Origins of Lignocellulose Decay Capabilities.</title>
        <authorList>
            <person name="Nagy L.G."/>
            <person name="Riley R."/>
            <person name="Tritt A."/>
            <person name="Adam C."/>
            <person name="Daum C."/>
            <person name="Floudas D."/>
            <person name="Sun H."/>
            <person name="Yadav J.S."/>
            <person name="Pangilinan J."/>
            <person name="Larsson K.H."/>
            <person name="Matsuura K."/>
            <person name="Barry K."/>
            <person name="Labutti K."/>
            <person name="Kuo R."/>
            <person name="Ohm R.A."/>
            <person name="Bhattacharya S.S."/>
            <person name="Shirouzu T."/>
            <person name="Yoshinaga Y."/>
            <person name="Martin F.M."/>
            <person name="Grigoriev I.V."/>
            <person name="Hibbett D.S."/>
        </authorList>
    </citation>
    <scope>NUCLEOTIDE SEQUENCE [LARGE SCALE GENOMIC DNA]</scope>
    <source>
        <strain evidence="2 3">CBS 109695</strain>
    </source>
</reference>
<keyword evidence="3" id="KW-1185">Reference proteome</keyword>
<dbReference type="EMBL" id="KV417836">
    <property type="protein sequence ID" value="KZP05470.1"/>
    <property type="molecule type" value="Genomic_DNA"/>
</dbReference>
<sequence>WSRHATTQAAQKVPKNWESQCDDTFLRVVCRVRMRDIPQEAILNGDQTGLVITPVSKKTWAPTSAKQVEGFGKEEKRQFTLMITTMASGDMLPIQSIWSGKTEQSLPSAS</sequence>